<keyword evidence="4 6" id="KW-1133">Transmembrane helix</keyword>
<feature type="transmembrane region" description="Helical" evidence="6">
    <location>
        <begin position="255"/>
        <end position="271"/>
    </location>
</feature>
<reference evidence="9" key="1">
    <citation type="journal article" date="2019" name="Int. J. Syst. Evol. Microbiol.">
        <title>The Global Catalogue of Microorganisms (GCM) 10K type strain sequencing project: providing services to taxonomists for standard genome sequencing and annotation.</title>
        <authorList>
            <consortium name="The Broad Institute Genomics Platform"/>
            <consortium name="The Broad Institute Genome Sequencing Center for Infectious Disease"/>
            <person name="Wu L."/>
            <person name="Ma J."/>
        </authorList>
    </citation>
    <scope>NUCLEOTIDE SEQUENCE [LARGE SCALE GENOMIC DNA]</scope>
    <source>
        <strain evidence="9">CECT 8482</strain>
    </source>
</reference>
<accession>A0ABT8D3I8</accession>
<evidence type="ECO:0000256" key="1">
    <source>
        <dbReference type="ARBA" id="ARBA00004141"/>
    </source>
</evidence>
<evidence type="ECO:0000256" key="3">
    <source>
        <dbReference type="ARBA" id="ARBA00022692"/>
    </source>
</evidence>
<comment type="subcellular location">
    <subcellularLocation>
        <location evidence="1">Membrane</location>
        <topology evidence="1">Multi-pass membrane protein</topology>
    </subcellularLocation>
</comment>
<dbReference type="RefSeq" id="WP_377684687.1">
    <property type="nucleotide sequence ID" value="NZ_JBHMDZ010000005.1"/>
</dbReference>
<feature type="transmembrane region" description="Helical" evidence="6">
    <location>
        <begin position="410"/>
        <end position="429"/>
    </location>
</feature>
<name>A0ABT8D3I8_9RHOB</name>
<comment type="caution">
    <text evidence="8">The sequence shown here is derived from an EMBL/GenBank/DDBJ whole genome shotgun (WGS) entry which is preliminary data.</text>
</comment>
<dbReference type="InterPro" id="IPR014738">
    <property type="entry name" value="Citrate_transporter"/>
</dbReference>
<protein>
    <submittedName>
        <fullName evidence="8">Citrate:proton symporter</fullName>
    </submittedName>
</protein>
<organism evidence="8 9">
    <name type="scientific">Paracoccus cavernae</name>
    <dbReference type="NCBI Taxonomy" id="1571207"/>
    <lineage>
        <taxon>Bacteria</taxon>
        <taxon>Pseudomonadati</taxon>
        <taxon>Pseudomonadota</taxon>
        <taxon>Alphaproteobacteria</taxon>
        <taxon>Rhodobacterales</taxon>
        <taxon>Paracoccaceae</taxon>
        <taxon>Paracoccus</taxon>
    </lineage>
</organism>
<dbReference type="Proteomes" id="UP001243846">
    <property type="component" value="Unassembled WGS sequence"/>
</dbReference>
<evidence type="ECO:0000313" key="9">
    <source>
        <dbReference type="Proteomes" id="UP001243846"/>
    </source>
</evidence>
<dbReference type="Pfam" id="PF03600">
    <property type="entry name" value="CitMHS"/>
    <property type="match status" value="1"/>
</dbReference>
<sequence>MLTILGFATIAVFLIVTLSGRVSVLVALVLIPLIAGLIGGFGAEIGPMMVDGITRVAPTGIMIMFAVLFFGLMLGTGIFYPMILGLARLIKGDPVRLCLVTAALAMLVSLDGDGATTFLITVTAMLPVHKALKMNPVVLPGVVALSAGVMNLLPWGGPTARVMSVMSADSAQVFHPLIPAMIAGILWVFVAAALIGYGERRRLGIDTELDATKLVVTTDPADEGALRPRLFWFNVALTLAVLVVLFMHILPLGPIFIIAFCIALVVNYRSWEEQKARLVAHADSVVIVTSMIFAAGIFTGILSGTGMIDAMAQGFVAIMPEKFSGALPQIVALASMPLSLAFTPDAFYFGILPVLTSGGAAMGLDQLDIARSALMGQMTTGFPLSPLTASTFILIGLSGVSLGAHQKFVFKWAFMTTIVMTVVASLTGAI</sequence>
<feature type="transmembrane region" description="Helical" evidence="6">
    <location>
        <begin position="29"/>
        <end position="50"/>
    </location>
</feature>
<keyword evidence="9" id="KW-1185">Reference proteome</keyword>
<dbReference type="EMBL" id="JAUFRC010000001">
    <property type="protein sequence ID" value="MDN3711227.1"/>
    <property type="molecule type" value="Genomic_DNA"/>
</dbReference>
<dbReference type="InterPro" id="IPR004680">
    <property type="entry name" value="Cit_transptr-like_dom"/>
</dbReference>
<evidence type="ECO:0000259" key="7">
    <source>
        <dbReference type="Pfam" id="PF03600"/>
    </source>
</evidence>
<evidence type="ECO:0000256" key="2">
    <source>
        <dbReference type="ARBA" id="ARBA00022448"/>
    </source>
</evidence>
<keyword evidence="3 6" id="KW-0812">Transmembrane</keyword>
<feature type="transmembrane region" description="Helical" evidence="6">
    <location>
        <begin position="103"/>
        <end position="125"/>
    </location>
</feature>
<feature type="domain" description="Citrate transporter-like" evidence="7">
    <location>
        <begin position="23"/>
        <end position="364"/>
    </location>
</feature>
<proteinExistence type="predicted"/>
<evidence type="ECO:0000256" key="4">
    <source>
        <dbReference type="ARBA" id="ARBA00022989"/>
    </source>
</evidence>
<evidence type="ECO:0000256" key="6">
    <source>
        <dbReference type="SAM" id="Phobius"/>
    </source>
</evidence>
<feature type="transmembrane region" description="Helical" evidence="6">
    <location>
        <begin position="177"/>
        <end position="197"/>
    </location>
</feature>
<evidence type="ECO:0000313" key="8">
    <source>
        <dbReference type="EMBL" id="MDN3711227.1"/>
    </source>
</evidence>
<feature type="transmembrane region" description="Helical" evidence="6">
    <location>
        <begin position="62"/>
        <end position="83"/>
    </location>
</feature>
<feature type="transmembrane region" description="Helical" evidence="6">
    <location>
        <begin position="278"/>
        <end position="302"/>
    </location>
</feature>
<feature type="transmembrane region" description="Helical" evidence="6">
    <location>
        <begin position="137"/>
        <end position="157"/>
    </location>
</feature>
<keyword evidence="5 6" id="KW-0472">Membrane</keyword>
<keyword evidence="2" id="KW-0813">Transport</keyword>
<evidence type="ECO:0000256" key="5">
    <source>
        <dbReference type="ARBA" id="ARBA00023136"/>
    </source>
</evidence>
<gene>
    <name evidence="8" type="ORF">QWZ10_04180</name>
</gene>
<feature type="transmembrane region" description="Helical" evidence="6">
    <location>
        <begin position="384"/>
        <end position="404"/>
    </location>
</feature>
<dbReference type="NCBIfam" id="TIGR00784">
    <property type="entry name" value="citMHS"/>
    <property type="match status" value="1"/>
</dbReference>
<feature type="transmembrane region" description="Helical" evidence="6">
    <location>
        <begin position="346"/>
        <end position="364"/>
    </location>
</feature>